<keyword evidence="4" id="KW-0808">Transferase</keyword>
<dbReference type="Gene3D" id="3.40.640.10">
    <property type="entry name" value="Type I PLP-dependent aspartate aminotransferase-like (Major domain)"/>
    <property type="match status" value="1"/>
</dbReference>
<feature type="domain" description="Aminotransferase class I/classII large" evidence="7">
    <location>
        <begin position="26"/>
        <end position="66"/>
    </location>
</feature>
<dbReference type="PANTHER" id="PTHR11879">
    <property type="entry name" value="ASPARTATE AMINOTRANSFERASE"/>
    <property type="match status" value="1"/>
</dbReference>
<dbReference type="InterPro" id="IPR015421">
    <property type="entry name" value="PyrdxlP-dep_Trfase_major"/>
</dbReference>
<comment type="cofactor">
    <cofactor evidence="1">
        <name>pyridoxal 5'-phosphate</name>
        <dbReference type="ChEBI" id="CHEBI:597326"/>
    </cofactor>
</comment>
<comment type="subunit">
    <text evidence="2">Homodimer.</text>
</comment>
<dbReference type="GO" id="GO:0005739">
    <property type="term" value="C:mitochondrion"/>
    <property type="evidence" value="ECO:0007669"/>
    <property type="project" value="TreeGrafter"/>
</dbReference>
<evidence type="ECO:0000313" key="9">
    <source>
        <dbReference type="Proteomes" id="UP000316621"/>
    </source>
</evidence>
<dbReference type="InterPro" id="IPR000796">
    <property type="entry name" value="Asp_trans"/>
</dbReference>
<proteinExistence type="predicted"/>
<evidence type="ECO:0000313" key="8">
    <source>
        <dbReference type="EMBL" id="RZC75569.1"/>
    </source>
</evidence>
<sequence>MVEGYKDEKKMVNEADGAAVDRRRMKRTIYIPRPTWGNHPKVFSIAGLAVEYYRYYEPNTRGLDFQG</sequence>
<dbReference type="AlphaFoldDB" id="A0A4Y7KUF3"/>
<keyword evidence="3" id="KW-0032">Aminotransferase</keyword>
<dbReference type="GO" id="GO:0004069">
    <property type="term" value="F:L-aspartate:2-oxoglutarate aminotransferase activity"/>
    <property type="evidence" value="ECO:0007669"/>
    <property type="project" value="UniProtKB-EC"/>
</dbReference>
<dbReference type="InterPro" id="IPR015424">
    <property type="entry name" value="PyrdxlP-dep_Trfase"/>
</dbReference>
<dbReference type="Gramene" id="RZC75569">
    <property type="protein sequence ID" value="RZC75569"/>
    <property type="gene ID" value="C5167_051057"/>
</dbReference>
<name>A0A4Y7KUF3_PAPSO</name>
<dbReference type="InterPro" id="IPR004839">
    <property type="entry name" value="Aminotransferase_I/II_large"/>
</dbReference>
<dbReference type="SUPFAM" id="SSF53383">
    <property type="entry name" value="PLP-dependent transferases"/>
    <property type="match status" value="1"/>
</dbReference>
<evidence type="ECO:0000259" key="7">
    <source>
        <dbReference type="Pfam" id="PF00155"/>
    </source>
</evidence>
<keyword evidence="5" id="KW-0663">Pyridoxal phosphate</keyword>
<dbReference type="PANTHER" id="PTHR11879:SF22">
    <property type="entry name" value="ASPARTATE AMINOTRANSFERASE, MITOCHONDRIAL"/>
    <property type="match status" value="1"/>
</dbReference>
<dbReference type="GO" id="GO:0006520">
    <property type="term" value="P:amino acid metabolic process"/>
    <property type="evidence" value="ECO:0007669"/>
    <property type="project" value="InterPro"/>
</dbReference>
<dbReference type="Proteomes" id="UP000316621">
    <property type="component" value="Chromosome 8"/>
</dbReference>
<accession>A0A4Y7KUF3</accession>
<keyword evidence="9" id="KW-1185">Reference proteome</keyword>
<dbReference type="Pfam" id="PF00155">
    <property type="entry name" value="Aminotran_1_2"/>
    <property type="match status" value="1"/>
</dbReference>
<gene>
    <name evidence="8" type="ORF">C5167_051057</name>
</gene>
<evidence type="ECO:0000256" key="6">
    <source>
        <dbReference type="ARBA" id="ARBA00049185"/>
    </source>
</evidence>
<dbReference type="STRING" id="3469.A0A4Y7KUF3"/>
<dbReference type="EMBL" id="CM010722">
    <property type="protein sequence ID" value="RZC75569.1"/>
    <property type="molecule type" value="Genomic_DNA"/>
</dbReference>
<evidence type="ECO:0000256" key="5">
    <source>
        <dbReference type="ARBA" id="ARBA00022898"/>
    </source>
</evidence>
<evidence type="ECO:0000256" key="2">
    <source>
        <dbReference type="ARBA" id="ARBA00011738"/>
    </source>
</evidence>
<organism evidence="8 9">
    <name type="scientific">Papaver somniferum</name>
    <name type="common">Opium poppy</name>
    <dbReference type="NCBI Taxonomy" id="3469"/>
    <lineage>
        <taxon>Eukaryota</taxon>
        <taxon>Viridiplantae</taxon>
        <taxon>Streptophyta</taxon>
        <taxon>Embryophyta</taxon>
        <taxon>Tracheophyta</taxon>
        <taxon>Spermatophyta</taxon>
        <taxon>Magnoliopsida</taxon>
        <taxon>Ranunculales</taxon>
        <taxon>Papaveraceae</taxon>
        <taxon>Papaveroideae</taxon>
        <taxon>Papaver</taxon>
    </lineage>
</organism>
<comment type="catalytic activity">
    <reaction evidence="6">
        <text>L-aspartate + 2-oxoglutarate = oxaloacetate + L-glutamate</text>
        <dbReference type="Rhea" id="RHEA:21824"/>
        <dbReference type="ChEBI" id="CHEBI:16452"/>
        <dbReference type="ChEBI" id="CHEBI:16810"/>
        <dbReference type="ChEBI" id="CHEBI:29985"/>
        <dbReference type="ChEBI" id="CHEBI:29991"/>
        <dbReference type="EC" id="2.6.1.1"/>
    </reaction>
</comment>
<dbReference type="GO" id="GO:0030170">
    <property type="term" value="F:pyridoxal phosphate binding"/>
    <property type="evidence" value="ECO:0007669"/>
    <property type="project" value="InterPro"/>
</dbReference>
<evidence type="ECO:0000256" key="4">
    <source>
        <dbReference type="ARBA" id="ARBA00022679"/>
    </source>
</evidence>
<reference evidence="8 9" key="1">
    <citation type="journal article" date="2018" name="Science">
        <title>The opium poppy genome and morphinan production.</title>
        <authorList>
            <person name="Guo L."/>
            <person name="Winzer T."/>
            <person name="Yang X."/>
            <person name="Li Y."/>
            <person name="Ning Z."/>
            <person name="He Z."/>
            <person name="Teodor R."/>
            <person name="Lu Y."/>
            <person name="Bowser T.A."/>
            <person name="Graham I.A."/>
            <person name="Ye K."/>
        </authorList>
    </citation>
    <scope>NUCLEOTIDE SEQUENCE [LARGE SCALE GENOMIC DNA]</scope>
    <source>
        <strain evidence="9">cv. HN1</strain>
        <tissue evidence="8">Leaves</tissue>
    </source>
</reference>
<evidence type="ECO:0000256" key="3">
    <source>
        <dbReference type="ARBA" id="ARBA00022576"/>
    </source>
</evidence>
<evidence type="ECO:0000256" key="1">
    <source>
        <dbReference type="ARBA" id="ARBA00001933"/>
    </source>
</evidence>
<protein>
    <recommendedName>
        <fullName evidence="7">Aminotransferase class I/classII large domain-containing protein</fullName>
    </recommendedName>
</protein>